<dbReference type="SUPFAM" id="SSF51905">
    <property type="entry name" value="FAD/NAD(P)-binding domain"/>
    <property type="match status" value="1"/>
</dbReference>
<reference evidence="7 8" key="1">
    <citation type="submission" date="2018-05" db="EMBL/GenBank/DDBJ databases">
        <title>Genomic Encyclopedia of Type Strains, Phase IV (KMG-IV): sequencing the most valuable type-strain genomes for metagenomic binning, comparative biology and taxonomic classification.</title>
        <authorList>
            <person name="Goeker M."/>
        </authorList>
    </citation>
    <scope>NUCLEOTIDE SEQUENCE [LARGE SCALE GENOMIC DNA]</scope>
    <source>
        <strain evidence="7 8">DSM 22440</strain>
    </source>
</reference>
<dbReference type="InterPro" id="IPR002937">
    <property type="entry name" value="Amino_oxidase"/>
</dbReference>
<dbReference type="InterPro" id="IPR014105">
    <property type="entry name" value="Carotenoid/retinoid_OxRdtase"/>
</dbReference>
<evidence type="ECO:0000259" key="6">
    <source>
        <dbReference type="Pfam" id="PF01593"/>
    </source>
</evidence>
<evidence type="ECO:0000256" key="4">
    <source>
        <dbReference type="ARBA" id="ARBA00038322"/>
    </source>
</evidence>
<organism evidence="7 8">
    <name type="scientific">Streptohalobacillus salinus</name>
    <dbReference type="NCBI Taxonomy" id="621096"/>
    <lineage>
        <taxon>Bacteria</taxon>
        <taxon>Bacillati</taxon>
        <taxon>Bacillota</taxon>
        <taxon>Bacilli</taxon>
        <taxon>Bacillales</taxon>
        <taxon>Bacillaceae</taxon>
        <taxon>Streptohalobacillus</taxon>
    </lineage>
</organism>
<dbReference type="PRINTS" id="PR00419">
    <property type="entry name" value="ADXRDTASE"/>
</dbReference>
<comment type="caution">
    <text evidence="7">The sequence shown here is derived from an EMBL/GenBank/DDBJ whole genome shotgun (WGS) entry which is preliminary data.</text>
</comment>
<accession>A0A2V3W9Z3</accession>
<dbReference type="PANTHER" id="PTHR43734:SF1">
    <property type="entry name" value="PHYTOENE DESATURASE"/>
    <property type="match status" value="1"/>
</dbReference>
<comment type="similarity">
    <text evidence="4">Belongs to the carotenoid/retinoid oxidoreductase family. CrtN subfamily.</text>
</comment>
<dbReference type="Proteomes" id="UP000247922">
    <property type="component" value="Unassembled WGS sequence"/>
</dbReference>
<evidence type="ECO:0000313" key="8">
    <source>
        <dbReference type="Proteomes" id="UP000247922"/>
    </source>
</evidence>
<keyword evidence="2 5" id="KW-0125">Carotenoid biosynthesis</keyword>
<gene>
    <name evidence="7" type="ORF">DES38_10721</name>
</gene>
<dbReference type="GO" id="GO:0016117">
    <property type="term" value="P:carotenoid biosynthetic process"/>
    <property type="evidence" value="ECO:0007669"/>
    <property type="project" value="UniProtKB-KW"/>
</dbReference>
<dbReference type="GO" id="GO:0016491">
    <property type="term" value="F:oxidoreductase activity"/>
    <property type="evidence" value="ECO:0007669"/>
    <property type="project" value="UniProtKB-KW"/>
</dbReference>
<proteinExistence type="inferred from homology"/>
<evidence type="ECO:0000256" key="3">
    <source>
        <dbReference type="ARBA" id="ARBA00023002"/>
    </source>
</evidence>
<dbReference type="RefSeq" id="WP_245881983.1">
    <property type="nucleotide sequence ID" value="NZ_QJJR01000007.1"/>
</dbReference>
<evidence type="ECO:0000256" key="1">
    <source>
        <dbReference type="ARBA" id="ARBA00004829"/>
    </source>
</evidence>
<evidence type="ECO:0000256" key="5">
    <source>
        <dbReference type="RuleBase" id="RU362075"/>
    </source>
</evidence>
<dbReference type="NCBIfam" id="TIGR02734">
    <property type="entry name" value="crtI_fam"/>
    <property type="match status" value="1"/>
</dbReference>
<dbReference type="Pfam" id="PF01593">
    <property type="entry name" value="Amino_oxidase"/>
    <property type="match status" value="1"/>
</dbReference>
<dbReference type="InterPro" id="IPR036188">
    <property type="entry name" value="FAD/NAD-bd_sf"/>
</dbReference>
<keyword evidence="8" id="KW-1185">Reference proteome</keyword>
<dbReference type="EMBL" id="QJJR01000007">
    <property type="protein sequence ID" value="PXW90890.1"/>
    <property type="molecule type" value="Genomic_DNA"/>
</dbReference>
<comment type="pathway">
    <text evidence="1 5">Carotenoid biosynthesis.</text>
</comment>
<dbReference type="PANTHER" id="PTHR43734">
    <property type="entry name" value="PHYTOENE DESATURASE"/>
    <property type="match status" value="1"/>
</dbReference>
<evidence type="ECO:0000256" key="2">
    <source>
        <dbReference type="ARBA" id="ARBA00022746"/>
    </source>
</evidence>
<keyword evidence="3 5" id="KW-0560">Oxidoreductase</keyword>
<dbReference type="AlphaFoldDB" id="A0A2V3W9Z3"/>
<sequence>MMNKRVIVVGAGPGGLAIAMQLLYKGYQVDVYEKQSRVGGRTSGLNIGAFKFDLGPTFYMMPSVLKEVFENSGRKIEDYIEMTELNPLYTLKFGDVYFRPSRNHEQTYQEIERLFPGNGEGYRRFLDKEGKKFEVVSELLKKPFATYKDYFSNATFRALPHLNALDTVYGRLSKYFTDERLKYAFSFQSKYLGMSAWECPGTFTILSFLEHAQGLFHPTGGVHKVSEAMAEVIGELGGNIYLNTPVEKILIENKQAVGIRTETGDKHFADDIVINADFSYAMSRLVDQKHLKRYKKKKLEQKGLSLSTYMLYLGVDKPLDLPHHMVVFADDYEQNVKDVTSGGRLTDDFSFYLHNPSKLDKTMAPAGKSALYVLVPAPNLKADIDWEVESARFREKVLDKLEAIDGLTDLREHIEVEKIVTPLDWEQDYNVYKGATFNLSHHLPQMLSFRPHNKFEEFDHCFIVGGGTHPGSGLPTIYQSAIISQQLLDQQYVIRD</sequence>
<evidence type="ECO:0000313" key="7">
    <source>
        <dbReference type="EMBL" id="PXW90890.1"/>
    </source>
</evidence>
<dbReference type="Gene3D" id="3.50.50.60">
    <property type="entry name" value="FAD/NAD(P)-binding domain"/>
    <property type="match status" value="2"/>
</dbReference>
<name>A0A2V3W9Z3_9BACI</name>
<protein>
    <submittedName>
        <fullName evidence="7">Phytoene desaturase</fullName>
    </submittedName>
</protein>
<feature type="domain" description="Amine oxidase" evidence="6">
    <location>
        <begin position="14"/>
        <end position="481"/>
    </location>
</feature>